<reference evidence="2 3" key="1">
    <citation type="submission" date="2024-09" db="EMBL/GenBank/DDBJ databases">
        <title>Rethinking Asexuality: The Enigmatic Case of Functional Sexual Genes in Lepraria (Stereocaulaceae).</title>
        <authorList>
            <person name="Doellman M."/>
            <person name="Sun Y."/>
            <person name="Barcenas-Pena A."/>
            <person name="Lumbsch H.T."/>
            <person name="Grewe F."/>
        </authorList>
    </citation>
    <scope>NUCLEOTIDE SEQUENCE [LARGE SCALE GENOMIC DNA]</scope>
    <source>
        <strain evidence="2 3">Mercado 3170</strain>
    </source>
</reference>
<sequence>MAVRMKISPRLAWARPGAALRMGGITAWGSGDDVNACSNRVAKPLNQTIRPAKLTTFPPSTWQFPILKMEKASHTISLGMGLRKLHFEYCDERSIFCLRHVHTSGRRGSLDLMSQPDVTGTIPEIVLIIMVSAPATPALCYSALWMMIKPEMRPMVHSVAPH</sequence>
<feature type="transmembrane region" description="Helical" evidence="1">
    <location>
        <begin position="125"/>
        <end position="148"/>
    </location>
</feature>
<evidence type="ECO:0000313" key="2">
    <source>
        <dbReference type="EMBL" id="KAL2038306.1"/>
    </source>
</evidence>
<evidence type="ECO:0000313" key="3">
    <source>
        <dbReference type="Proteomes" id="UP001590950"/>
    </source>
</evidence>
<comment type="caution">
    <text evidence="2">The sequence shown here is derived from an EMBL/GenBank/DDBJ whole genome shotgun (WGS) entry which is preliminary data.</text>
</comment>
<protein>
    <submittedName>
        <fullName evidence="2">Uncharacterized protein</fullName>
    </submittedName>
</protein>
<organism evidence="2 3">
    <name type="scientific">Stereocaulon virgatum</name>
    <dbReference type="NCBI Taxonomy" id="373712"/>
    <lineage>
        <taxon>Eukaryota</taxon>
        <taxon>Fungi</taxon>
        <taxon>Dikarya</taxon>
        <taxon>Ascomycota</taxon>
        <taxon>Pezizomycotina</taxon>
        <taxon>Lecanoromycetes</taxon>
        <taxon>OSLEUM clade</taxon>
        <taxon>Lecanoromycetidae</taxon>
        <taxon>Lecanorales</taxon>
        <taxon>Lecanorineae</taxon>
        <taxon>Stereocaulaceae</taxon>
        <taxon>Stereocaulon</taxon>
    </lineage>
</organism>
<dbReference type="Proteomes" id="UP001590950">
    <property type="component" value="Unassembled WGS sequence"/>
</dbReference>
<keyword evidence="1" id="KW-0812">Transmembrane</keyword>
<dbReference type="EMBL" id="JBEFKJ010000033">
    <property type="protein sequence ID" value="KAL2038306.1"/>
    <property type="molecule type" value="Genomic_DNA"/>
</dbReference>
<keyword evidence="3" id="KW-1185">Reference proteome</keyword>
<keyword evidence="1" id="KW-1133">Transmembrane helix</keyword>
<accession>A0ABR3ZZ78</accession>
<name>A0ABR3ZZ78_9LECA</name>
<proteinExistence type="predicted"/>
<evidence type="ECO:0000256" key="1">
    <source>
        <dbReference type="SAM" id="Phobius"/>
    </source>
</evidence>
<keyword evidence="1" id="KW-0472">Membrane</keyword>
<gene>
    <name evidence="2" type="ORF">N7G274_008955</name>
</gene>